<protein>
    <submittedName>
        <fullName evidence="1">Cytidylate kinase</fullName>
    </submittedName>
</protein>
<dbReference type="RefSeq" id="WP_067557696.1">
    <property type="nucleotide sequence ID" value="NZ_CAKOCV010000029.1"/>
</dbReference>
<keyword evidence="1" id="KW-0418">Kinase</keyword>
<dbReference type="Gene3D" id="3.40.50.300">
    <property type="entry name" value="P-loop containing nucleotide triphosphate hydrolases"/>
    <property type="match status" value="1"/>
</dbReference>
<evidence type="ECO:0000313" key="2">
    <source>
        <dbReference type="Proteomes" id="UP000069771"/>
    </source>
</evidence>
<accession>A0A140DVY8</accession>
<evidence type="ECO:0000313" key="1">
    <source>
        <dbReference type="EMBL" id="AMK54815.1"/>
    </source>
</evidence>
<dbReference type="EMBL" id="CP011391">
    <property type="protein sequence ID" value="AMK54815.1"/>
    <property type="molecule type" value="Genomic_DNA"/>
</dbReference>
<dbReference type="InterPro" id="IPR027417">
    <property type="entry name" value="P-loop_NTPase"/>
</dbReference>
<dbReference type="PATRIC" id="fig|1702221.3.peg.1638"/>
<keyword evidence="1" id="KW-0808">Transferase</keyword>
<organism evidence="1 2">
    <name type="scientific">Faecalibaculum rodentium</name>
    <dbReference type="NCBI Taxonomy" id="1702221"/>
    <lineage>
        <taxon>Bacteria</taxon>
        <taxon>Bacillati</taxon>
        <taxon>Bacillota</taxon>
        <taxon>Erysipelotrichia</taxon>
        <taxon>Erysipelotrichales</taxon>
        <taxon>Erysipelotrichaceae</taxon>
        <taxon>Faecalibaculum</taxon>
    </lineage>
</organism>
<dbReference type="KEGG" id="fro:AALO17_16810"/>
<sequence>MKRVITITREFGSGGRTIAKELANRLGWEYYDYSLIAKIAAQSGYAPEYIERHGEDITSWNMWNMGFFSLSDSLFLAQRKVILDLAEKGNCVIVGRCADYILEDRTDVLNVFIYADEAWKKDRIKTIYGENEKDFDRRFKEKNKKRASYYKYYTGHSWGRAWYYDLCLKTSSLGIEETVNILQSVIVS</sequence>
<keyword evidence="2" id="KW-1185">Reference proteome</keyword>
<dbReference type="Proteomes" id="UP000069771">
    <property type="component" value="Chromosome"/>
</dbReference>
<proteinExistence type="predicted"/>
<dbReference type="AlphaFoldDB" id="A0A140DVY8"/>
<dbReference type="GO" id="GO:0016301">
    <property type="term" value="F:kinase activity"/>
    <property type="evidence" value="ECO:0007669"/>
    <property type="project" value="UniProtKB-KW"/>
</dbReference>
<dbReference type="STRING" id="1702221.AALO17_16810"/>
<name>A0A140DVY8_9FIRM</name>
<dbReference type="SUPFAM" id="SSF52540">
    <property type="entry name" value="P-loop containing nucleoside triphosphate hydrolases"/>
    <property type="match status" value="1"/>
</dbReference>
<reference evidence="1 2" key="1">
    <citation type="journal article" date="2016" name="Gut Pathog.">
        <title>Whole genome sequencing of "Faecalibaculum rodentium" ALO17, isolated from C57BL/6J laboratory mouse feces.</title>
        <authorList>
            <person name="Lim S."/>
            <person name="Chang D.H."/>
            <person name="Ahn S."/>
            <person name="Kim B.C."/>
        </authorList>
    </citation>
    <scope>NUCLEOTIDE SEQUENCE [LARGE SCALE GENOMIC DNA]</scope>
    <source>
        <strain evidence="1 2">Alo17</strain>
    </source>
</reference>
<dbReference type="OrthoDB" id="9781180at2"/>
<dbReference type="GeneID" id="78478344"/>
<gene>
    <name evidence="1" type="ORF">AALO17_16810</name>
</gene>
<dbReference type="Pfam" id="PF13189">
    <property type="entry name" value="Cytidylate_kin2"/>
    <property type="match status" value="1"/>
</dbReference>